<evidence type="ECO:0000256" key="1">
    <source>
        <dbReference type="SAM" id="MobiDB-lite"/>
    </source>
</evidence>
<accession>A0A318EKP9</accession>
<feature type="signal peptide" evidence="2">
    <location>
        <begin position="1"/>
        <end position="21"/>
    </location>
</feature>
<dbReference type="EMBL" id="QICN01000003">
    <property type="protein sequence ID" value="PXV69830.1"/>
    <property type="molecule type" value="Genomic_DNA"/>
</dbReference>
<keyword evidence="2" id="KW-0732">Signal</keyword>
<protein>
    <submittedName>
        <fullName evidence="4">Putative repeat protein (TIGR04052 family)</fullName>
    </submittedName>
</protein>
<feature type="domain" description="Copper-binding protein MbnP-like" evidence="3">
    <location>
        <begin position="273"/>
        <end position="530"/>
    </location>
</feature>
<dbReference type="Pfam" id="PF20243">
    <property type="entry name" value="MbnP"/>
    <property type="match status" value="1"/>
</dbReference>
<proteinExistence type="predicted"/>
<dbReference type="InterPro" id="IPR023977">
    <property type="entry name" value="MbnP-like"/>
</dbReference>
<dbReference type="NCBIfam" id="TIGR04052">
    <property type="entry name" value="MbnP_like_WxW"/>
    <property type="match status" value="1"/>
</dbReference>
<name>A0A318EKP9_9GAMM</name>
<dbReference type="Proteomes" id="UP000248330">
    <property type="component" value="Unassembled WGS sequence"/>
</dbReference>
<comment type="caution">
    <text evidence="4">The sequence shown here is derived from an EMBL/GenBank/DDBJ whole genome shotgun (WGS) entry which is preliminary data.</text>
</comment>
<dbReference type="RefSeq" id="WP_110264728.1">
    <property type="nucleotide sequence ID" value="NZ_CAKZQT010000029.1"/>
</dbReference>
<keyword evidence="5" id="KW-1185">Reference proteome</keyword>
<evidence type="ECO:0000313" key="5">
    <source>
        <dbReference type="Proteomes" id="UP000248330"/>
    </source>
</evidence>
<evidence type="ECO:0000256" key="2">
    <source>
        <dbReference type="SAM" id="SignalP"/>
    </source>
</evidence>
<feature type="region of interest" description="Disordered" evidence="1">
    <location>
        <begin position="423"/>
        <end position="453"/>
    </location>
</feature>
<sequence length="568" mass="58931">MTHLQLLRLGTLLLGAGLVAACSDTGSRSDGISVTLKAQPVGTPHAHDDSHAKHSNPDYVTFRRSDGVKVDLQLGLLNLVPVELQRCEATVAHRLLPLLDALNPVGAAQAHAGHGGEAPEGAVNVVSTEPTGLGTLVASAGTYCGVVVELQPGAAAKHGDGLDTGLEGVSVNVSPCYYPTTAGLSDAEAAAVTEHACIQAKAGAAARRVTLPFAEPVPLGAEDMALEITIATRYEEWFENVDFDALANSAGQQALLVDNIVASLQAHGDDEQLVNLAFALRVNGHEAVCGAAYQGLGNTAQPLRMEGFRFYASKLTLENASGTVPVRLAAKPNGTVYQDAERNLALIGHAQGCDSPARLRNLTLTGSAPRGEYDRLCFELGVPFELNHSDVATAPSPLNVTGMSWSWLSGRVFLRFDAKVPGGDGGGGGHGHGKHEGEDHGGGDGSDGTGTDAELTQNFFVHLGSTGCSNGTGDFGAPPDAACTYPNRPRICLDYAPVAAGNPVIADIAPVIGELDITVNTQDTAPGCMSFPGDPECVTILPQLNLDFALSPNELIPRRDQSLFSVGP</sequence>
<gene>
    <name evidence="4" type="ORF">C8D93_103406</name>
</gene>
<feature type="chain" id="PRO_5016312362" evidence="2">
    <location>
        <begin position="22"/>
        <end position="568"/>
    </location>
</feature>
<evidence type="ECO:0000313" key="4">
    <source>
        <dbReference type="EMBL" id="PXV69830.1"/>
    </source>
</evidence>
<dbReference type="InterPro" id="IPR046863">
    <property type="entry name" value="MbnP-like_dom"/>
</dbReference>
<evidence type="ECO:0000259" key="3">
    <source>
        <dbReference type="Pfam" id="PF20243"/>
    </source>
</evidence>
<reference evidence="4 5" key="1">
    <citation type="submission" date="2018-04" db="EMBL/GenBank/DDBJ databases">
        <title>Genomic Encyclopedia of Type Strains, Phase IV (KMG-IV): sequencing the most valuable type-strain genomes for metagenomic binning, comparative biology and taxonomic classification.</title>
        <authorList>
            <person name="Goeker M."/>
        </authorList>
    </citation>
    <scope>NUCLEOTIDE SEQUENCE [LARGE SCALE GENOMIC DNA]</scope>
    <source>
        <strain evidence="4 5">DSM 104150</strain>
    </source>
</reference>
<dbReference type="AlphaFoldDB" id="A0A318EKP9"/>
<dbReference type="OrthoDB" id="64245at2"/>
<organism evidence="4 5">
    <name type="scientific">Sinimarinibacterium flocculans</name>
    <dbReference type="NCBI Taxonomy" id="985250"/>
    <lineage>
        <taxon>Bacteria</taxon>
        <taxon>Pseudomonadati</taxon>
        <taxon>Pseudomonadota</taxon>
        <taxon>Gammaproteobacteria</taxon>
        <taxon>Nevskiales</taxon>
        <taxon>Nevskiaceae</taxon>
        <taxon>Sinimarinibacterium</taxon>
    </lineage>
</organism>